<accession>A0A1H1G874</accession>
<organism evidence="1 2">
    <name type="scientific">Crystallibacter crystallopoietes</name>
    <dbReference type="NCBI Taxonomy" id="37928"/>
    <lineage>
        <taxon>Bacteria</taxon>
        <taxon>Bacillati</taxon>
        <taxon>Actinomycetota</taxon>
        <taxon>Actinomycetes</taxon>
        <taxon>Micrococcales</taxon>
        <taxon>Micrococcaceae</taxon>
        <taxon>Crystallibacter</taxon>
    </lineage>
</organism>
<dbReference type="OrthoDB" id="6546405at2"/>
<evidence type="ECO:0000313" key="2">
    <source>
        <dbReference type="Proteomes" id="UP000181917"/>
    </source>
</evidence>
<dbReference type="AlphaFoldDB" id="A0A1H1G874"/>
<dbReference type="InterPro" id="IPR029058">
    <property type="entry name" value="AB_hydrolase_fold"/>
</dbReference>
<gene>
    <name evidence="1" type="ORF">SAMN04489742_3893</name>
</gene>
<dbReference type="Gene3D" id="3.40.50.1820">
    <property type="entry name" value="alpha/beta hydrolase"/>
    <property type="match status" value="1"/>
</dbReference>
<dbReference type="SUPFAM" id="SSF53474">
    <property type="entry name" value="alpha/beta-Hydrolases"/>
    <property type="match status" value="1"/>
</dbReference>
<protein>
    <submittedName>
        <fullName evidence="1">Accessory Sec system GspB-transporter</fullName>
    </submittedName>
</protein>
<dbReference type="EMBL" id="FNKH01000002">
    <property type="protein sequence ID" value="SDR09098.1"/>
    <property type="molecule type" value="Genomic_DNA"/>
</dbReference>
<name>A0A1H1G874_9MICC</name>
<evidence type="ECO:0000313" key="1">
    <source>
        <dbReference type="EMBL" id="SDR09098.1"/>
    </source>
</evidence>
<reference evidence="1 2" key="1">
    <citation type="submission" date="2016-10" db="EMBL/GenBank/DDBJ databases">
        <authorList>
            <person name="de Groot N.N."/>
        </authorList>
    </citation>
    <scope>NUCLEOTIDE SEQUENCE [LARGE SCALE GENOMIC DNA]</scope>
    <source>
        <strain evidence="1 2">DSM 20117</strain>
    </source>
</reference>
<keyword evidence="2" id="KW-1185">Reference proteome</keyword>
<dbReference type="Proteomes" id="UP000181917">
    <property type="component" value="Unassembled WGS sequence"/>
</dbReference>
<dbReference type="KEGG" id="acry:AC20117_19910"/>
<proteinExistence type="predicted"/>
<dbReference type="RefSeq" id="WP_074702086.1">
    <property type="nucleotide sequence ID" value="NZ_CP018863.1"/>
</dbReference>
<sequence length="591" mass="65504">MTVQELEFRHGNTTVLYKRRKAKLDRRHLIVMFAGIRPIDSYEFDGRASRNSQSHWLWIKDKFHGQFAYYLCHGMDFSIEVAVVKLIEAELDRLGLTKDQCTLAGFSKGGFAALYLGIKYGFKNILASAPQLFVGSHARRHRPVIFDHLTQEGSTEEQQVLDGLLPTAIAADTDKNRNIYVFSALEDQFHAEQIVPGLPLFSEYANFNYIETHSDLVNEHSDVTRYNLPLILSTLYALAENVPPHFGVVRNGQRLAPQLAAEKLADQQAAGEVVANLVSCRTGPERLFPVGVAFPKGHDVGHISAAPARLVLAGAAGSFAYDLERTSNRSLYFKYFDDAFADYRYAQFRTPRDAGIDVSRLPEGLYDLELEMDSEDGEVRVPCTAADLLEAEVNCGPHLVRLRSDSTGSRMDKRPFAGTTAAQADIALNRTWVSGNLLHVEGPFAVRGVEMPDWGSGLYYLLLSDGVRTYSFSLGTGRVKVPTDPFGDGLSDYTHAYFATNKFAGIDTSQLPAGDYRVTVSLSSAGVIVTSHALATLRIRATSEGGRTVTVERHDPSGRLPVPALAAGRRLVRSLRRRARRRMATRRERSS</sequence>